<feature type="compositionally biased region" description="Pro residues" evidence="1">
    <location>
        <begin position="226"/>
        <end position="237"/>
    </location>
</feature>
<keyword evidence="2" id="KW-1133">Transmembrane helix</keyword>
<dbReference type="Proteomes" id="UP000069620">
    <property type="component" value="Unassembled WGS sequence"/>
</dbReference>
<keyword evidence="2" id="KW-0472">Membrane</keyword>
<reference evidence="4" key="2">
    <citation type="submission" date="2016-02" db="EMBL/GenBank/DDBJ databases">
        <title>Draft genome sequence of five rapidly growing Mycobacterium species.</title>
        <authorList>
            <person name="Katahira K."/>
            <person name="Gotou Y."/>
            <person name="Iida K."/>
            <person name="Ogura Y."/>
            <person name="Hayashi T."/>
        </authorList>
    </citation>
    <scope>NUCLEOTIDE SEQUENCE [LARGE SCALE GENOMIC DNA]</scope>
    <source>
        <strain evidence="4">JCM15654</strain>
    </source>
</reference>
<feature type="region of interest" description="Disordered" evidence="1">
    <location>
        <begin position="219"/>
        <end position="240"/>
    </location>
</feature>
<sequence length="272" mass="29495">MVGRYLKAQLWVLLCGGLVGPIFLIVYFAIGESDLVRWMFWAGLLITAADVLVALAMTNYGAKSAAKSQFLEQQGVLALAQVIGIAETGTQINDQPLVKLDLRIEGPGLTPFESQDRVIASVTRLPLITSRKLVVLVDPATNDYQIDWQRSALVGGLVPAQFTVDEDHRTYDLSGQAGPLLEILRILKANNVPMNGTVDIRSNPVVRQQVTNVVRRAAAQQAPAAAPAPAPTMPAPEPSTAQRLQELETLRATGAITDTEYTAKRQQIIAEF</sequence>
<evidence type="ECO:0000256" key="1">
    <source>
        <dbReference type="SAM" id="MobiDB-lite"/>
    </source>
</evidence>
<dbReference type="OrthoDB" id="3748257at2"/>
<accession>A0A124DZE3</accession>
<gene>
    <name evidence="3" type="ORF">RMCB_1206</name>
</gene>
<evidence type="ECO:0000313" key="3">
    <source>
        <dbReference type="EMBL" id="GAS87110.1"/>
    </source>
</evidence>
<dbReference type="RefSeq" id="WP_062828048.1">
    <property type="nucleotide sequence ID" value="NZ_BCSX01000015.1"/>
</dbReference>
<keyword evidence="2" id="KW-0812">Transmembrane</keyword>
<dbReference type="STRING" id="146020.RMCB_1206"/>
<keyword evidence="4" id="KW-1185">Reference proteome</keyword>
<name>A0A124DZE3_9MYCO</name>
<protein>
    <submittedName>
        <fullName evidence="3">Membrane protein</fullName>
    </submittedName>
</protein>
<reference evidence="4" key="1">
    <citation type="journal article" date="2016" name="Genome Announc.">
        <title>Draft Genome Sequences of Five Rapidly Growing Mycobacterium Species, M. thermoresistibile, M. fortuitum subsp. acetamidolyticum, M. canariasense, M. brisbanense, and M. novocastrense.</title>
        <authorList>
            <person name="Katahira K."/>
            <person name="Ogura Y."/>
            <person name="Gotoh Y."/>
            <person name="Hayashi T."/>
        </authorList>
    </citation>
    <scope>NUCLEOTIDE SEQUENCE [LARGE SCALE GENOMIC DNA]</scope>
    <source>
        <strain evidence="4">JCM15654</strain>
    </source>
</reference>
<comment type="caution">
    <text evidence="3">The sequence shown here is derived from an EMBL/GenBank/DDBJ whole genome shotgun (WGS) entry which is preliminary data.</text>
</comment>
<dbReference type="AlphaFoldDB" id="A0A124DZE3"/>
<evidence type="ECO:0000256" key="2">
    <source>
        <dbReference type="SAM" id="Phobius"/>
    </source>
</evidence>
<feature type="transmembrane region" description="Helical" evidence="2">
    <location>
        <begin position="12"/>
        <end position="30"/>
    </location>
</feature>
<proteinExistence type="predicted"/>
<dbReference type="EMBL" id="BCSX01000015">
    <property type="protein sequence ID" value="GAS87110.1"/>
    <property type="molecule type" value="Genomic_DNA"/>
</dbReference>
<feature type="transmembrane region" description="Helical" evidence="2">
    <location>
        <begin position="36"/>
        <end position="57"/>
    </location>
</feature>
<organism evidence="3 4">
    <name type="scientific">Mycolicibacterium brisbanense</name>
    <dbReference type="NCBI Taxonomy" id="146020"/>
    <lineage>
        <taxon>Bacteria</taxon>
        <taxon>Bacillati</taxon>
        <taxon>Actinomycetota</taxon>
        <taxon>Actinomycetes</taxon>
        <taxon>Mycobacteriales</taxon>
        <taxon>Mycobacteriaceae</taxon>
        <taxon>Mycolicibacterium</taxon>
    </lineage>
</organism>
<evidence type="ECO:0000313" key="4">
    <source>
        <dbReference type="Proteomes" id="UP000069620"/>
    </source>
</evidence>